<dbReference type="AlphaFoldDB" id="A0AAQ3T837"/>
<gene>
    <name evidence="2" type="ORF">U9M48_017534</name>
</gene>
<evidence type="ECO:0000313" key="3">
    <source>
        <dbReference type="Proteomes" id="UP001341281"/>
    </source>
</evidence>
<proteinExistence type="predicted"/>
<evidence type="ECO:0000313" key="2">
    <source>
        <dbReference type="EMBL" id="WVZ68613.1"/>
    </source>
</evidence>
<evidence type="ECO:0000256" key="1">
    <source>
        <dbReference type="SAM" id="MobiDB-lite"/>
    </source>
</evidence>
<reference evidence="2 3" key="1">
    <citation type="submission" date="2024-02" db="EMBL/GenBank/DDBJ databases">
        <title>High-quality chromosome-scale genome assembly of Pensacola bahiagrass (Paspalum notatum Flugge var. saurae).</title>
        <authorList>
            <person name="Vega J.M."/>
            <person name="Podio M."/>
            <person name="Orjuela J."/>
            <person name="Siena L.A."/>
            <person name="Pessino S.C."/>
            <person name="Combes M.C."/>
            <person name="Mariac C."/>
            <person name="Albertini E."/>
            <person name="Pupilli F."/>
            <person name="Ortiz J.P.A."/>
            <person name="Leblanc O."/>
        </authorList>
    </citation>
    <scope>NUCLEOTIDE SEQUENCE [LARGE SCALE GENOMIC DNA]</scope>
    <source>
        <strain evidence="2">R1</strain>
        <tissue evidence="2">Leaf</tissue>
    </source>
</reference>
<dbReference type="EMBL" id="CP144748">
    <property type="protein sequence ID" value="WVZ68613.1"/>
    <property type="molecule type" value="Genomic_DNA"/>
</dbReference>
<organism evidence="2 3">
    <name type="scientific">Paspalum notatum var. saurae</name>
    <dbReference type="NCBI Taxonomy" id="547442"/>
    <lineage>
        <taxon>Eukaryota</taxon>
        <taxon>Viridiplantae</taxon>
        <taxon>Streptophyta</taxon>
        <taxon>Embryophyta</taxon>
        <taxon>Tracheophyta</taxon>
        <taxon>Spermatophyta</taxon>
        <taxon>Magnoliopsida</taxon>
        <taxon>Liliopsida</taxon>
        <taxon>Poales</taxon>
        <taxon>Poaceae</taxon>
        <taxon>PACMAD clade</taxon>
        <taxon>Panicoideae</taxon>
        <taxon>Andropogonodae</taxon>
        <taxon>Paspaleae</taxon>
        <taxon>Paspalinae</taxon>
        <taxon>Paspalum</taxon>
    </lineage>
</organism>
<protein>
    <submittedName>
        <fullName evidence="2">Uncharacterized protein</fullName>
    </submittedName>
</protein>
<feature type="region of interest" description="Disordered" evidence="1">
    <location>
        <begin position="55"/>
        <end position="79"/>
    </location>
</feature>
<dbReference type="Proteomes" id="UP001341281">
    <property type="component" value="Chromosome 04"/>
</dbReference>
<accession>A0AAQ3T837</accession>
<sequence length="79" mass="8347">MSRREELDRARIGKAFRVRLGDAEMAAPSRRARFTLSPTPTPTHRCYSVPPNAAHGSALQAARTSGARSQAVAAGSGQG</sequence>
<keyword evidence="3" id="KW-1185">Reference proteome</keyword>
<name>A0AAQ3T837_PASNO</name>